<keyword evidence="4" id="KW-0547">Nucleotide-binding</keyword>
<dbReference type="SUPFAM" id="SSF56672">
    <property type="entry name" value="DNA/RNA polymerases"/>
    <property type="match status" value="1"/>
</dbReference>
<keyword evidence="1" id="KW-0696">RNA-directed RNA polymerase</keyword>
<evidence type="ECO:0000259" key="6">
    <source>
        <dbReference type="PROSITE" id="PS50507"/>
    </source>
</evidence>
<protein>
    <submittedName>
        <fullName evidence="7">RdRp</fullName>
    </submittedName>
</protein>
<keyword evidence="3" id="KW-0548">Nucleotidyltransferase</keyword>
<dbReference type="InterPro" id="IPR043128">
    <property type="entry name" value="Rev_trsase/Diguanyl_cyclase"/>
</dbReference>
<dbReference type="Pfam" id="PF00680">
    <property type="entry name" value="RdRP_1"/>
    <property type="match status" value="1"/>
</dbReference>
<evidence type="ECO:0000256" key="5">
    <source>
        <dbReference type="ARBA" id="ARBA00022953"/>
    </source>
</evidence>
<dbReference type="GO" id="GO:0006351">
    <property type="term" value="P:DNA-templated transcription"/>
    <property type="evidence" value="ECO:0007669"/>
    <property type="project" value="InterPro"/>
</dbReference>
<name>A0A6B9KPC1_9VIRU</name>
<keyword evidence="5" id="KW-0693">Viral RNA replication</keyword>
<dbReference type="GO" id="GO:0003968">
    <property type="term" value="F:RNA-directed RNA polymerase activity"/>
    <property type="evidence" value="ECO:0007669"/>
    <property type="project" value="UniProtKB-KW"/>
</dbReference>
<evidence type="ECO:0000256" key="2">
    <source>
        <dbReference type="ARBA" id="ARBA00022679"/>
    </source>
</evidence>
<dbReference type="InterPro" id="IPR043502">
    <property type="entry name" value="DNA/RNA_pol_sf"/>
</dbReference>
<dbReference type="EMBL" id="MN661061">
    <property type="protein sequence ID" value="QHA33899.1"/>
    <property type="molecule type" value="Genomic_RNA"/>
</dbReference>
<dbReference type="PROSITE" id="PS50507">
    <property type="entry name" value="RDRP_SSRNA_POS"/>
    <property type="match status" value="1"/>
</dbReference>
<dbReference type="GO" id="GO:0039694">
    <property type="term" value="P:viral RNA genome replication"/>
    <property type="evidence" value="ECO:0007669"/>
    <property type="project" value="InterPro"/>
</dbReference>
<accession>A0A6B9KPC1</accession>
<dbReference type="GO" id="GO:0003723">
    <property type="term" value="F:RNA binding"/>
    <property type="evidence" value="ECO:0007669"/>
    <property type="project" value="InterPro"/>
</dbReference>
<sequence>MYYVNRVRGFGMRPNNPEPSPYALALFGKEGALSARRSELRFKLIKNDMLKMGSNSTVIKDDLFGYVVRAARDKFKVNSVNPIHLNDIFGMDLEIRKSSPGLPWQPEYKTRGEVMDCPAAQNKIRWFWHRIKADEHLTPDDCKVLYRAHIQRDEPKIRAVYGYPTAITLMEACFAVPLINEYKLGTTPIAYKYDMAVGGAWKLRSRIKQYQHFGCVDFSGFDKTVSAQLIKIAFAILEQNLDLRRYQGRGVPDSRRLYRAWDYIIKYFVETPLRLCNGERWKKKAGIPSGSYFTQLIGSIINWILINYAYLRRYGRFADECFVFGDDSVISSHSPFSLEALSHELGLLGMIVNVEKSIYTSSVDEVEFLGFKIEGGFPCRNLDRWMEALYHPEWPDQDWDMFASRALGLFYANCGVHGEFAQICRNIVGMRSFTVRLPRDTERMLRHLGVQIADCSPILPLPEVLVHRLMCM</sequence>
<dbReference type="InterPro" id="IPR007094">
    <property type="entry name" value="RNA-dir_pol_PSvirus"/>
</dbReference>
<proteinExistence type="predicted"/>
<evidence type="ECO:0000256" key="1">
    <source>
        <dbReference type="ARBA" id="ARBA00022484"/>
    </source>
</evidence>
<organism evidence="7">
    <name type="scientific">Atrato Partiti-like virus 3</name>
    <dbReference type="NCBI Taxonomy" id="2689328"/>
    <lineage>
        <taxon>Viruses</taxon>
        <taxon>Riboviria</taxon>
        <taxon>Orthornavirae</taxon>
        <taxon>Pisuviricota</taxon>
        <taxon>Duplopiviricetes</taxon>
        <taxon>Durnavirales</taxon>
        <taxon>Partitiviridae</taxon>
    </lineage>
</organism>
<evidence type="ECO:0000313" key="7">
    <source>
        <dbReference type="EMBL" id="QHA33899.1"/>
    </source>
</evidence>
<evidence type="ECO:0000256" key="3">
    <source>
        <dbReference type="ARBA" id="ARBA00022695"/>
    </source>
</evidence>
<keyword evidence="2" id="KW-0808">Transferase</keyword>
<reference evidence="7" key="1">
    <citation type="submission" date="2019-10" db="EMBL/GenBank/DDBJ databases">
        <authorList>
            <person name="Nitsche A."/>
            <person name="Hankeln T."/>
            <person name="Acosta O."/>
            <person name="Velez I.D."/>
            <person name="Schiemann D.J."/>
        </authorList>
    </citation>
    <scope>NUCLEOTIDE SEQUENCE</scope>
    <source>
        <strain evidence="7">Psal 1745-39</strain>
    </source>
</reference>
<evidence type="ECO:0000256" key="4">
    <source>
        <dbReference type="ARBA" id="ARBA00022741"/>
    </source>
</evidence>
<dbReference type="GO" id="GO:0000166">
    <property type="term" value="F:nucleotide binding"/>
    <property type="evidence" value="ECO:0007669"/>
    <property type="project" value="UniProtKB-KW"/>
</dbReference>
<dbReference type="InterPro" id="IPR001205">
    <property type="entry name" value="RNA-dir_pol_C"/>
</dbReference>
<dbReference type="Gene3D" id="3.30.70.270">
    <property type="match status" value="1"/>
</dbReference>
<feature type="domain" description="RdRp catalytic" evidence="6">
    <location>
        <begin position="211"/>
        <end position="340"/>
    </location>
</feature>